<gene>
    <name evidence="1" type="ORF">GWK36_01545</name>
</gene>
<protein>
    <submittedName>
        <fullName evidence="1">Uncharacterized protein</fullName>
    </submittedName>
</protein>
<reference evidence="2" key="1">
    <citation type="submission" date="2020-01" db="EMBL/GenBank/DDBJ databases">
        <title>Caldichromatium gen. nov., sp. nov., a thermophilic purple sulfur bacterium member of the family Chromatiaceae isolated from Nakabusa hot spring, Japan.</title>
        <authorList>
            <person name="Saini M.K."/>
            <person name="Hanada S."/>
            <person name="Tank M."/>
        </authorList>
    </citation>
    <scope>NUCLEOTIDE SEQUENCE [LARGE SCALE GENOMIC DNA]</scope>
    <source>
        <strain evidence="2">No.7</strain>
    </source>
</reference>
<dbReference type="Proteomes" id="UP000502699">
    <property type="component" value="Chromosome"/>
</dbReference>
<dbReference type="AlphaFoldDB" id="A0A6G7VAG3"/>
<organism evidence="1 2">
    <name type="scientific">Caldichromatium japonicum</name>
    <dbReference type="NCBI Taxonomy" id="2699430"/>
    <lineage>
        <taxon>Bacteria</taxon>
        <taxon>Pseudomonadati</taxon>
        <taxon>Pseudomonadota</taxon>
        <taxon>Gammaproteobacteria</taxon>
        <taxon>Chromatiales</taxon>
        <taxon>Chromatiaceae</taxon>
        <taxon>Caldichromatium</taxon>
    </lineage>
</organism>
<evidence type="ECO:0000313" key="2">
    <source>
        <dbReference type="Proteomes" id="UP000502699"/>
    </source>
</evidence>
<accession>A0A6G7VAG3</accession>
<evidence type="ECO:0000313" key="1">
    <source>
        <dbReference type="EMBL" id="QIK36900.1"/>
    </source>
</evidence>
<keyword evidence="2" id="KW-1185">Reference proteome</keyword>
<dbReference type="KEGG" id="cjap:GWK36_01545"/>
<sequence length="52" mass="5917">MLSPHWQLSASALFDHSPSFDQGAAMLFVRYQFEPRRALFSEDLKLGAMTVD</sequence>
<proteinExistence type="predicted"/>
<name>A0A6G7VAG3_9GAMM</name>
<dbReference type="EMBL" id="CP048029">
    <property type="protein sequence ID" value="QIK36900.1"/>
    <property type="molecule type" value="Genomic_DNA"/>
</dbReference>